<dbReference type="AlphaFoldDB" id="A0A0U5D275"/>
<dbReference type="Gene3D" id="3.10.28.10">
    <property type="entry name" value="Homing endonucleases"/>
    <property type="match status" value="2"/>
</dbReference>
<geneLocation type="plasmid" evidence="2">
    <name>pSTJ002</name>
</geneLocation>
<proteinExistence type="predicted"/>
<dbReference type="EMBL" id="LN831304">
    <property type="protein sequence ID" value="CQH64514.1"/>
    <property type="molecule type" value="Genomic_DNA"/>
</dbReference>
<dbReference type="GeneID" id="26660687"/>
<accession>A0A0U5D275</accession>
<dbReference type="RefSeq" id="WP_059058891.1">
    <property type="nucleotide sequence ID" value="NZ_LN831304.1"/>
</dbReference>
<keyword evidence="2" id="KW-1185">Reference proteome</keyword>
<evidence type="ECO:0000313" key="2">
    <source>
        <dbReference type="Proteomes" id="UP000066737"/>
    </source>
</evidence>
<dbReference type="InterPro" id="IPR027434">
    <property type="entry name" value="Homing_endonucl"/>
</dbReference>
<evidence type="ECO:0000313" key="1">
    <source>
        <dbReference type="EMBL" id="CQH64514.1"/>
    </source>
</evidence>
<dbReference type="SUPFAM" id="SSF55608">
    <property type="entry name" value="Homing endonucleases"/>
    <property type="match status" value="2"/>
</dbReference>
<reference evidence="2" key="1">
    <citation type="journal article" date="2016" name="Environ. Microbiol.">
        <title>The complete genome of a viable archaeum isolated from 123-million-year-old rock salt.</title>
        <authorList>
            <person name="Jaakkola S.T."/>
            <person name="Pfeiffer F."/>
            <person name="Ravantti J.J."/>
            <person name="Guo Q."/>
            <person name="Liu Y."/>
            <person name="Chen X."/>
            <person name="Ma H."/>
            <person name="Yang C."/>
            <person name="Oksanen H.M."/>
            <person name="Bamford D.H."/>
        </authorList>
    </citation>
    <scope>NUCLEOTIDE SEQUENCE</scope>
    <source>
        <strain evidence="2">JI20-1</strain>
        <plasmid evidence="2">Plasmid pSTJ002</plasmid>
    </source>
</reference>
<sequence length="209" mass="24339">MSNSSPETHDFDAWFTGFFDGEGCIRIAIADRERYSTGFELAPMLRITHEQLTGTLDAEGWIGVKVDQNSEYRVDHRLQPQIEVTETYRDHLMEALCAYCDTRGVNCHVSSLEANENRSDQYIWGVQGISNTRTLLTPLRDQFIVKREQVDLLLDEILPRMEQGVHHEKEGFLEVMYYVDRFNSYKGGSRGKYTLEYFEDLWGMKYTPE</sequence>
<dbReference type="KEGG" id="hhb:Hhub_5052"/>
<protein>
    <submittedName>
        <fullName evidence="1">Uncharacterized protein</fullName>
    </submittedName>
</protein>
<dbReference type="Proteomes" id="UP000066737">
    <property type="component" value="Plasmid pSTJ002"/>
</dbReference>
<gene>
    <name evidence="1" type="ORF">HHUB_5052</name>
</gene>
<name>A0A0U5D275_9EURY</name>
<organism evidence="1 2">
    <name type="scientific">Halobacterium hubeiense</name>
    <dbReference type="NCBI Taxonomy" id="1407499"/>
    <lineage>
        <taxon>Archaea</taxon>
        <taxon>Methanobacteriati</taxon>
        <taxon>Methanobacteriota</taxon>
        <taxon>Stenosarchaea group</taxon>
        <taxon>Halobacteria</taxon>
        <taxon>Halobacteriales</taxon>
        <taxon>Halobacteriaceae</taxon>
        <taxon>Halobacterium</taxon>
    </lineage>
</organism>
<dbReference type="OrthoDB" id="350867at2157"/>